<evidence type="ECO:0000313" key="3">
    <source>
        <dbReference type="Proteomes" id="UP000253664"/>
    </source>
</evidence>
<accession>A0A367LRA2</accession>
<dbReference type="EMBL" id="LKCN02000001">
    <property type="protein sequence ID" value="RCI16762.1"/>
    <property type="molecule type" value="Genomic_DNA"/>
</dbReference>
<evidence type="ECO:0000313" key="2">
    <source>
        <dbReference type="EMBL" id="RCI16762.1"/>
    </source>
</evidence>
<dbReference type="Proteomes" id="UP000253664">
    <property type="component" value="Unassembled WGS sequence"/>
</dbReference>
<reference evidence="2 3" key="1">
    <citation type="journal article" date="2015" name="BMC Genomics">
        <title>Insights from the genome of Ophiocordyceps polyrhachis-furcata to pathogenicity and host specificity in insect fungi.</title>
        <authorList>
            <person name="Wichadakul D."/>
            <person name="Kobmoo N."/>
            <person name="Ingsriswang S."/>
            <person name="Tangphatsornruang S."/>
            <person name="Chantasingh D."/>
            <person name="Luangsa-ard J.J."/>
            <person name="Eurwilaichitr L."/>
        </authorList>
    </citation>
    <scope>NUCLEOTIDE SEQUENCE [LARGE SCALE GENOMIC DNA]</scope>
    <source>
        <strain evidence="2 3">BCC 54312</strain>
    </source>
</reference>
<sequence length="117" mass="12348">MCVSPSEGTFSLSLITFPPPPLSPKTGSVLERCPICAHCGVASDSCLKRTSVRLRRREVLPSSSSVCELASGEADGEKERRDSGKRAPTADDSRVGSLGMQTARDETLAGGARRQLG</sequence>
<keyword evidence="3" id="KW-1185">Reference proteome</keyword>
<name>A0A367LRA2_9HYPO</name>
<organism evidence="2 3">
    <name type="scientific">Ophiocordyceps polyrhachis-furcata BCC 54312</name>
    <dbReference type="NCBI Taxonomy" id="1330021"/>
    <lineage>
        <taxon>Eukaryota</taxon>
        <taxon>Fungi</taxon>
        <taxon>Dikarya</taxon>
        <taxon>Ascomycota</taxon>
        <taxon>Pezizomycotina</taxon>
        <taxon>Sordariomycetes</taxon>
        <taxon>Hypocreomycetidae</taxon>
        <taxon>Hypocreales</taxon>
        <taxon>Ophiocordycipitaceae</taxon>
        <taxon>Ophiocordyceps</taxon>
    </lineage>
</organism>
<feature type="compositionally biased region" description="Basic and acidic residues" evidence="1">
    <location>
        <begin position="75"/>
        <end position="94"/>
    </location>
</feature>
<protein>
    <submittedName>
        <fullName evidence="2">Uncharacterized protein</fullName>
    </submittedName>
</protein>
<comment type="caution">
    <text evidence="2">The sequence shown here is derived from an EMBL/GenBank/DDBJ whole genome shotgun (WGS) entry which is preliminary data.</text>
</comment>
<dbReference type="AlphaFoldDB" id="A0A367LRA2"/>
<evidence type="ECO:0000256" key="1">
    <source>
        <dbReference type="SAM" id="MobiDB-lite"/>
    </source>
</evidence>
<gene>
    <name evidence="2" type="ORF">L249_2940</name>
</gene>
<proteinExistence type="predicted"/>
<feature type="region of interest" description="Disordered" evidence="1">
    <location>
        <begin position="65"/>
        <end position="117"/>
    </location>
</feature>